<dbReference type="PANTHER" id="PTHR43566:SF1">
    <property type="entry name" value="AAA+ ATPASE DOMAIN-CONTAINING PROTEIN"/>
    <property type="match status" value="1"/>
</dbReference>
<feature type="domain" description="AAA" evidence="1">
    <location>
        <begin position="24"/>
        <end position="137"/>
    </location>
</feature>
<dbReference type="InterPro" id="IPR041682">
    <property type="entry name" value="AAA_14"/>
</dbReference>
<reference evidence="4" key="1">
    <citation type="submission" date="2018-02" db="EMBL/GenBank/DDBJ databases">
        <authorList>
            <person name="Hausmann B."/>
        </authorList>
    </citation>
    <scope>NUCLEOTIDE SEQUENCE [LARGE SCALE GENOMIC DNA]</scope>
    <source>
        <strain evidence="4">Peat soil MAG SbA1</strain>
    </source>
</reference>
<dbReference type="Pfam" id="PF13635">
    <property type="entry name" value="DUF4143"/>
    <property type="match status" value="1"/>
</dbReference>
<feature type="domain" description="DUF4143" evidence="2">
    <location>
        <begin position="179"/>
        <end position="330"/>
    </location>
</feature>
<evidence type="ECO:0000313" key="4">
    <source>
        <dbReference type="Proteomes" id="UP000238701"/>
    </source>
</evidence>
<evidence type="ECO:0000313" key="3">
    <source>
        <dbReference type="EMBL" id="SPF44452.1"/>
    </source>
</evidence>
<dbReference type="PANTHER" id="PTHR43566">
    <property type="entry name" value="CONSERVED PROTEIN"/>
    <property type="match status" value="1"/>
</dbReference>
<protein>
    <recommendedName>
        <fullName evidence="5">ATPase</fullName>
    </recommendedName>
</protein>
<name>A0A2U3KXU2_9BACT</name>
<proteinExistence type="predicted"/>
<evidence type="ECO:0008006" key="5">
    <source>
        <dbReference type="Google" id="ProtNLM"/>
    </source>
</evidence>
<gene>
    <name evidence="3" type="ORF">SBA1_530088</name>
</gene>
<dbReference type="EMBL" id="OMOD01000148">
    <property type="protein sequence ID" value="SPF44452.1"/>
    <property type="molecule type" value="Genomic_DNA"/>
</dbReference>
<dbReference type="InterPro" id="IPR027417">
    <property type="entry name" value="P-loop_NTPase"/>
</dbReference>
<sequence length="390" mass="45725">MQDYIHMVQRHFWQKLVEQNWHERSVVWLAGVRRVGKTFLCQSLQDTEYFDCELPRTRRMMEDAQAFLEGLGKRRIVLDEIHRLPNPSELLKIAADHYPNIRVLATSSSTLGASAKFRDTLAGRKRNVWLTPMCLEDLKDAKHTDLRHRFLRGGLPPFFLAENFPERDFQEWIDAYWAKDIQELFRLERRSSFQKFTELLMAQSGGLFEATRFTAPCEVSRTTISNYLNVLEATFVAHVIRPFSTHRPTEIVSAPKVYGFDTGFVAYYRGWQDLRREDLGLLWEHFVLNEIMARQQNRAISYWRDKRGHEVDFILTGRRNKPMAIECKWSAADFDAINLQAFRRQYPGSENFVLAQDVGSPFSHRFGEITVRFENLQTFVKTIGLGRMDT</sequence>
<organism evidence="3 4">
    <name type="scientific">Candidatus Sulfotelmatobacter kueseliae</name>
    <dbReference type="NCBI Taxonomy" id="2042962"/>
    <lineage>
        <taxon>Bacteria</taxon>
        <taxon>Pseudomonadati</taxon>
        <taxon>Acidobacteriota</taxon>
        <taxon>Terriglobia</taxon>
        <taxon>Terriglobales</taxon>
        <taxon>Candidatus Korobacteraceae</taxon>
        <taxon>Candidatus Sulfotelmatobacter</taxon>
    </lineage>
</organism>
<dbReference type="Proteomes" id="UP000238701">
    <property type="component" value="Unassembled WGS sequence"/>
</dbReference>
<dbReference type="OrthoDB" id="128089at2"/>
<dbReference type="Pfam" id="PF13173">
    <property type="entry name" value="AAA_14"/>
    <property type="match status" value="1"/>
</dbReference>
<evidence type="ECO:0000259" key="2">
    <source>
        <dbReference type="Pfam" id="PF13635"/>
    </source>
</evidence>
<evidence type="ECO:0000259" key="1">
    <source>
        <dbReference type="Pfam" id="PF13173"/>
    </source>
</evidence>
<dbReference type="AlphaFoldDB" id="A0A2U3KXU2"/>
<dbReference type="InterPro" id="IPR025420">
    <property type="entry name" value="DUF4143"/>
</dbReference>
<accession>A0A2U3KXU2</accession>
<dbReference type="SUPFAM" id="SSF52540">
    <property type="entry name" value="P-loop containing nucleoside triphosphate hydrolases"/>
    <property type="match status" value="1"/>
</dbReference>